<sequence length="88" mass="9844">MKDLGWKMAKLADFEPVKQQMVMDASGESANFYTRIETVQKTKRASEARSFVAKNRIFSLSALIFVIDALATQSGLCVCSVARREPRV</sequence>
<keyword evidence="2" id="KW-1185">Reference proteome</keyword>
<name>A0A183U2R4_TOXCA</name>
<proteinExistence type="predicted"/>
<evidence type="ECO:0000313" key="2">
    <source>
        <dbReference type="Proteomes" id="UP000050794"/>
    </source>
</evidence>
<protein>
    <submittedName>
        <fullName evidence="3">Methyl-accepting chemotaxis protein</fullName>
    </submittedName>
</protein>
<dbReference type="WBParaSite" id="TCNE_0000278401-mRNA-1">
    <property type="protein sequence ID" value="TCNE_0000278401-mRNA-1"/>
    <property type="gene ID" value="TCNE_0000278401"/>
</dbReference>
<reference evidence="1 2" key="2">
    <citation type="submission" date="2018-11" db="EMBL/GenBank/DDBJ databases">
        <authorList>
            <consortium name="Pathogen Informatics"/>
        </authorList>
    </citation>
    <scope>NUCLEOTIDE SEQUENCE [LARGE SCALE GENOMIC DNA]</scope>
</reference>
<dbReference type="EMBL" id="UYWY01003048">
    <property type="protein sequence ID" value="VDM28501.1"/>
    <property type="molecule type" value="Genomic_DNA"/>
</dbReference>
<dbReference type="Proteomes" id="UP000050794">
    <property type="component" value="Unassembled WGS sequence"/>
</dbReference>
<reference evidence="3" key="1">
    <citation type="submission" date="2016-06" db="UniProtKB">
        <authorList>
            <consortium name="WormBaseParasite"/>
        </authorList>
    </citation>
    <scope>IDENTIFICATION</scope>
</reference>
<dbReference type="AlphaFoldDB" id="A0A183U2R4"/>
<gene>
    <name evidence="1" type="ORF">TCNE_LOCUS2784</name>
</gene>
<evidence type="ECO:0000313" key="1">
    <source>
        <dbReference type="EMBL" id="VDM28501.1"/>
    </source>
</evidence>
<evidence type="ECO:0000313" key="3">
    <source>
        <dbReference type="WBParaSite" id="TCNE_0000278401-mRNA-1"/>
    </source>
</evidence>
<organism evidence="2 3">
    <name type="scientific">Toxocara canis</name>
    <name type="common">Canine roundworm</name>
    <dbReference type="NCBI Taxonomy" id="6265"/>
    <lineage>
        <taxon>Eukaryota</taxon>
        <taxon>Metazoa</taxon>
        <taxon>Ecdysozoa</taxon>
        <taxon>Nematoda</taxon>
        <taxon>Chromadorea</taxon>
        <taxon>Rhabditida</taxon>
        <taxon>Spirurina</taxon>
        <taxon>Ascaridomorpha</taxon>
        <taxon>Ascaridoidea</taxon>
        <taxon>Toxocaridae</taxon>
        <taxon>Toxocara</taxon>
    </lineage>
</organism>
<accession>A0A183U2R4</accession>